<keyword evidence="3 7" id="KW-1134">Transmembrane beta strand</keyword>
<evidence type="ECO:0000313" key="8">
    <source>
        <dbReference type="EMBL" id="MBO8449376.1"/>
    </source>
</evidence>
<evidence type="ECO:0000256" key="7">
    <source>
        <dbReference type="PROSITE-ProRule" id="PRU01360"/>
    </source>
</evidence>
<reference evidence="8" key="1">
    <citation type="submission" date="2020-10" db="EMBL/GenBank/DDBJ databases">
        <authorList>
            <person name="Gilroy R."/>
        </authorList>
    </citation>
    <scope>NUCLEOTIDE SEQUENCE</scope>
    <source>
        <strain evidence="8">20514</strain>
    </source>
</reference>
<dbReference type="EMBL" id="JADIMQ010000126">
    <property type="protein sequence ID" value="MBO8449376.1"/>
    <property type="molecule type" value="Genomic_DNA"/>
</dbReference>
<dbReference type="InterPro" id="IPR036942">
    <property type="entry name" value="Beta-barrel_TonB_sf"/>
</dbReference>
<dbReference type="AlphaFoldDB" id="A0A9D9EJQ0"/>
<evidence type="ECO:0000313" key="9">
    <source>
        <dbReference type="Proteomes" id="UP000810252"/>
    </source>
</evidence>
<name>A0A9D9EJQ0_9BACT</name>
<evidence type="ECO:0000256" key="6">
    <source>
        <dbReference type="ARBA" id="ARBA00023237"/>
    </source>
</evidence>
<evidence type="ECO:0000256" key="1">
    <source>
        <dbReference type="ARBA" id="ARBA00004571"/>
    </source>
</evidence>
<evidence type="ECO:0000256" key="3">
    <source>
        <dbReference type="ARBA" id="ARBA00022452"/>
    </source>
</evidence>
<dbReference type="GO" id="GO:0009279">
    <property type="term" value="C:cell outer membrane"/>
    <property type="evidence" value="ECO:0007669"/>
    <property type="project" value="UniProtKB-SubCell"/>
</dbReference>
<comment type="caution">
    <text evidence="8">The sequence shown here is derived from an EMBL/GenBank/DDBJ whole genome shotgun (WGS) entry which is preliminary data.</text>
</comment>
<keyword evidence="4 7" id="KW-0812">Transmembrane</keyword>
<comment type="similarity">
    <text evidence="7">Belongs to the TonB-dependent receptor family.</text>
</comment>
<protein>
    <submittedName>
        <fullName evidence="8">SusC/RagA family TonB-linked outer membrane protein</fullName>
    </submittedName>
</protein>
<keyword evidence="6 7" id="KW-0998">Cell outer membrane</keyword>
<proteinExistence type="inferred from homology"/>
<dbReference type="SUPFAM" id="SSF56935">
    <property type="entry name" value="Porins"/>
    <property type="match status" value="1"/>
</dbReference>
<organism evidence="8 9">
    <name type="scientific">Candidatus Cryptobacteroides merdigallinarum</name>
    <dbReference type="NCBI Taxonomy" id="2840770"/>
    <lineage>
        <taxon>Bacteria</taxon>
        <taxon>Pseudomonadati</taxon>
        <taxon>Bacteroidota</taxon>
        <taxon>Bacteroidia</taxon>
        <taxon>Bacteroidales</taxon>
        <taxon>Candidatus Cryptobacteroides</taxon>
    </lineage>
</organism>
<reference evidence="8" key="2">
    <citation type="journal article" date="2021" name="PeerJ">
        <title>Extensive microbial diversity within the chicken gut microbiome revealed by metagenomics and culture.</title>
        <authorList>
            <person name="Gilroy R."/>
            <person name="Ravi A."/>
            <person name="Getino M."/>
            <person name="Pursley I."/>
            <person name="Horton D.L."/>
            <person name="Alikhan N.F."/>
            <person name="Baker D."/>
            <person name="Gharbi K."/>
            <person name="Hall N."/>
            <person name="Watson M."/>
            <person name="Adriaenssens E.M."/>
            <person name="Foster-Nyarko E."/>
            <person name="Jarju S."/>
            <person name="Secka A."/>
            <person name="Antonio M."/>
            <person name="Oren A."/>
            <person name="Chaudhuri R.R."/>
            <person name="La Ragione R."/>
            <person name="Hildebrand F."/>
            <person name="Pallen M.J."/>
        </authorList>
    </citation>
    <scope>NUCLEOTIDE SEQUENCE</scope>
    <source>
        <strain evidence="8">20514</strain>
    </source>
</reference>
<accession>A0A9D9EJQ0</accession>
<evidence type="ECO:0000256" key="5">
    <source>
        <dbReference type="ARBA" id="ARBA00023136"/>
    </source>
</evidence>
<keyword evidence="5 7" id="KW-0472">Membrane</keyword>
<feature type="non-terminal residue" evidence="8">
    <location>
        <position position="1"/>
    </location>
</feature>
<sequence>PLALLYDAENLSDKTFVTTLAGASYQFIPGLTLDFQAAMDQLFDKTSSWTGETAAGSASTSNASVVSGSGRTIQTTTQLSYNRDFGKHTVNAVAAVETQSYKYRSATATATDLTFPELKYDNLSQAASYETASDYSMWALVSYLVRLNYSYGGKYMASVSVRSDGSSKFSEGNKFSTFPAAAIAWNIGKENFMRNATAISNLKIRASWGLTGSQAIEPYATKSAFSDITYPFKMGGATSGIQIGNPANPDLRWETTAQTNVGIDLGLFDDRLTLEADWYLKDTYSLLLNKNVPAYQGGGTIVSNIGSIRNSGFDFTLSGRILEKKDFSLESSVNFSILRNKVMDLGDDEVVYVASNLTGINDGAYDFIYKVGEPLGTLYGLKYLGPWQKGEEELAAKYGCVPGDARYEDLDGSYTYDSSDYQIIGHGMPQYTLGWNTNFRYRNLSVNMFWQGVFGVDKLNYNRCVFMMAARDIRGATFSEVLDRYIPGVNEDAYLPAWSETSTWYPVSSLWLENGSYFRLKNISVAYDFSVRKVGDFTVSLNATNLFTITSYKGIDPEASNVGGGTSDIQQGLGYGAYPNSKSITLGLTIRF</sequence>
<gene>
    <name evidence="8" type="ORF">IAC29_08915</name>
</gene>
<dbReference type="Proteomes" id="UP000810252">
    <property type="component" value="Unassembled WGS sequence"/>
</dbReference>
<keyword evidence="2 7" id="KW-0813">Transport</keyword>
<comment type="subcellular location">
    <subcellularLocation>
        <location evidence="1 7">Cell outer membrane</location>
        <topology evidence="1 7">Multi-pass membrane protein</topology>
    </subcellularLocation>
</comment>
<dbReference type="Gene3D" id="2.40.170.20">
    <property type="entry name" value="TonB-dependent receptor, beta-barrel domain"/>
    <property type="match status" value="1"/>
</dbReference>
<dbReference type="NCBIfam" id="TIGR04056">
    <property type="entry name" value="OMP_RagA_SusC"/>
    <property type="match status" value="1"/>
</dbReference>
<evidence type="ECO:0000256" key="2">
    <source>
        <dbReference type="ARBA" id="ARBA00022448"/>
    </source>
</evidence>
<evidence type="ECO:0000256" key="4">
    <source>
        <dbReference type="ARBA" id="ARBA00022692"/>
    </source>
</evidence>
<dbReference type="InterPro" id="IPR023996">
    <property type="entry name" value="TonB-dep_OMP_SusC/RagA"/>
</dbReference>
<dbReference type="InterPro" id="IPR039426">
    <property type="entry name" value="TonB-dep_rcpt-like"/>
</dbReference>
<dbReference type="PROSITE" id="PS52016">
    <property type="entry name" value="TONB_DEPENDENT_REC_3"/>
    <property type="match status" value="1"/>
</dbReference>